<gene>
    <name evidence="1" type="ORF">CDO51_09770</name>
</gene>
<dbReference type="RefSeq" id="WP_089024081.1">
    <property type="nucleotide sequence ID" value="NZ_NIQC01000023.1"/>
</dbReference>
<organism evidence="1 2">
    <name type="scientific">Natranaerobius trueperi</name>
    <dbReference type="NCBI Taxonomy" id="759412"/>
    <lineage>
        <taxon>Bacteria</taxon>
        <taxon>Bacillati</taxon>
        <taxon>Bacillota</taxon>
        <taxon>Clostridia</taxon>
        <taxon>Natranaerobiales</taxon>
        <taxon>Natranaerobiaceae</taxon>
        <taxon>Natranaerobius</taxon>
    </lineage>
</organism>
<sequence length="268" mass="31738">MGNSEIILFFDESGKRNSFPATMGALSIPQEIYNSNIFNQLNKELRNGDIKFHWNEYSGFKPQKKDIISTLKLVMECYSEFLNFNIINYSKPTNTYNNDMFNKMIYSKLPERVLYGLLRGYGKDSKIQANIIIEYATEYEKNNLNINVKRQLNELSLYRGERFKIDDSTLCNKNQEIGLELTDLILGIIRTILLNHEVDDNTSKGKKERIELTLDLLQINEFYTFLKNLKYFEWTSDKQLNEVYFKDYIMLFLAKQTVNFGWQKRTKY</sequence>
<name>A0A226BWA9_9FIRM</name>
<dbReference type="AlphaFoldDB" id="A0A226BWA9"/>
<keyword evidence="2" id="KW-1185">Reference proteome</keyword>
<dbReference type="EMBL" id="NIQC01000023">
    <property type="protein sequence ID" value="OWZ83255.1"/>
    <property type="molecule type" value="Genomic_DNA"/>
</dbReference>
<accession>A0A226BWA9</accession>
<dbReference type="OrthoDB" id="2567918at2"/>
<evidence type="ECO:0008006" key="3">
    <source>
        <dbReference type="Google" id="ProtNLM"/>
    </source>
</evidence>
<reference evidence="1 2" key="1">
    <citation type="submission" date="2017-06" db="EMBL/GenBank/DDBJ databases">
        <title>Draft Genome Sequence of Natranaerobius trueperi halophilic, alkalithermophilic bacteria from soda lakes.</title>
        <authorList>
            <person name="Zhao B."/>
        </authorList>
    </citation>
    <scope>NUCLEOTIDE SEQUENCE [LARGE SCALE GENOMIC DNA]</scope>
    <source>
        <strain evidence="1 2">DSM 18760</strain>
    </source>
</reference>
<comment type="caution">
    <text evidence="1">The sequence shown here is derived from an EMBL/GenBank/DDBJ whole genome shotgun (WGS) entry which is preliminary data.</text>
</comment>
<protein>
    <recommendedName>
        <fullName evidence="3">DUF3800 domain-containing protein</fullName>
    </recommendedName>
</protein>
<evidence type="ECO:0000313" key="1">
    <source>
        <dbReference type="EMBL" id="OWZ83255.1"/>
    </source>
</evidence>
<dbReference type="InterPro" id="IPR024524">
    <property type="entry name" value="DUF3800"/>
</dbReference>
<evidence type="ECO:0000313" key="2">
    <source>
        <dbReference type="Proteomes" id="UP000214588"/>
    </source>
</evidence>
<dbReference type="Pfam" id="PF12686">
    <property type="entry name" value="DUF3800"/>
    <property type="match status" value="1"/>
</dbReference>
<dbReference type="Proteomes" id="UP000214588">
    <property type="component" value="Unassembled WGS sequence"/>
</dbReference>
<proteinExistence type="predicted"/>